<comment type="caution">
    <text evidence="1">The sequence shown here is derived from an EMBL/GenBank/DDBJ whole genome shotgun (WGS) entry which is preliminary data.</text>
</comment>
<organism evidence="1 2">
    <name type="scientific">Dissostichus mawsoni</name>
    <name type="common">Antarctic cod</name>
    <dbReference type="NCBI Taxonomy" id="36200"/>
    <lineage>
        <taxon>Eukaryota</taxon>
        <taxon>Metazoa</taxon>
        <taxon>Chordata</taxon>
        <taxon>Craniata</taxon>
        <taxon>Vertebrata</taxon>
        <taxon>Euteleostomi</taxon>
        <taxon>Actinopterygii</taxon>
        <taxon>Neopterygii</taxon>
        <taxon>Teleostei</taxon>
        <taxon>Neoteleostei</taxon>
        <taxon>Acanthomorphata</taxon>
        <taxon>Eupercaria</taxon>
        <taxon>Perciformes</taxon>
        <taxon>Notothenioidei</taxon>
        <taxon>Nototheniidae</taxon>
        <taxon>Dissostichus</taxon>
    </lineage>
</organism>
<evidence type="ECO:0000313" key="2">
    <source>
        <dbReference type="Proteomes" id="UP000518266"/>
    </source>
</evidence>
<protein>
    <submittedName>
        <fullName evidence="1">Uncharacterized protein</fullName>
    </submittedName>
</protein>
<dbReference type="PANTHER" id="PTHR46880">
    <property type="entry name" value="RAS-ASSOCIATING DOMAIN-CONTAINING PROTEIN"/>
    <property type="match status" value="1"/>
</dbReference>
<evidence type="ECO:0000313" key="1">
    <source>
        <dbReference type="EMBL" id="KAF3844349.1"/>
    </source>
</evidence>
<dbReference type="OrthoDB" id="8909466at2759"/>
<dbReference type="EMBL" id="JAAKFY010000015">
    <property type="protein sequence ID" value="KAF3844349.1"/>
    <property type="molecule type" value="Genomic_DNA"/>
</dbReference>
<dbReference type="PANTHER" id="PTHR46880:SF8">
    <property type="entry name" value="E3 SUMO-PROTEIN LIGASE KIAA1586"/>
    <property type="match status" value="1"/>
</dbReference>
<dbReference type="Proteomes" id="UP000518266">
    <property type="component" value="Unassembled WGS sequence"/>
</dbReference>
<reference evidence="1 2" key="1">
    <citation type="submission" date="2020-03" db="EMBL/GenBank/DDBJ databases">
        <title>Dissostichus mawsoni Genome sequencing and assembly.</title>
        <authorList>
            <person name="Park H."/>
        </authorList>
    </citation>
    <scope>NUCLEOTIDE SEQUENCE [LARGE SCALE GENOMIC DNA]</scope>
    <source>
        <strain evidence="1">DM0001</strain>
        <tissue evidence="1">Muscle</tissue>
    </source>
</reference>
<dbReference type="AlphaFoldDB" id="A0A7J5Y6M5"/>
<name>A0A7J5Y6M5_DISMA</name>
<sequence length="619" mass="70003">MKRKQTTIFQCFPKFSPSTTTEEEPGQAAVLKVTENEPGATAKLPGCALCSATKSTGVLTEQRVSMSEEWVHLIQSSDSSRSTSLASLRNKIRRHETSRAHKIAQELTEKGGQDLVGNLVRAVSETVFADRDSVFRTAYYLAKMNRPFTDHDSLIEFRKKMVPTWALVCKNCSQYCNVFKQVSVLIDEATSISHKSAMIVNLKASVDGATPEFLFLELVELESQRAKDIEEALLNCLDTAGFTEEWLQKNWVSFVSDGASVMLGKNSGVATRLTARYPNLFTWHFMNHRLELAVSDAAVNHFKVFLEKIHNLYIRWVASSFRSVKAVWTSYEALNRHFENAAGDQTRISKERQTYRGLARRMQSKEFLCDLGLMFDALSELANLSQQLQAHSVTLLRADHLLKRTIRVLASFKDTQGEKLEEALTAQALGHLGSVPLESNAKLTPINAKQFLQSLINNLEKRLSFDGEMLHDLSVLDTGNWPSTPGIRHGEAQVKRLCRRFNLGEEQAVNGMRDFLEHPDSEPESLKPLIQCMKTIPCRLLECERGFSLMNNICTDKRSTLLLSNVSNLMMISINGPPVTLFEPRKYVTTWLRSHRSATQARRQCIPQMPEYKHIWKAL</sequence>
<gene>
    <name evidence="1" type="ORF">F7725_007512</name>
</gene>
<proteinExistence type="predicted"/>
<accession>A0A7J5Y6M5</accession>
<keyword evidence="2" id="KW-1185">Reference proteome</keyword>